<evidence type="ECO:0000256" key="2">
    <source>
        <dbReference type="ARBA" id="ARBA00007353"/>
    </source>
</evidence>
<dbReference type="Proteomes" id="UP000502377">
    <property type="component" value="Chromosome"/>
</dbReference>
<dbReference type="PANTHER" id="PTHR30616">
    <property type="entry name" value="UNCHARACTERIZED PROTEIN YFIH"/>
    <property type="match status" value="1"/>
</dbReference>
<dbReference type="RefSeq" id="WP_004318571.1">
    <property type="nucleotide sequence ID" value="NZ_CP012543.1"/>
</dbReference>
<keyword evidence="4" id="KW-0479">Metal-binding</keyword>
<comment type="catalytic activity">
    <reaction evidence="1">
        <text>inosine + phosphate = alpha-D-ribose 1-phosphate + hypoxanthine</text>
        <dbReference type="Rhea" id="RHEA:27646"/>
        <dbReference type="ChEBI" id="CHEBI:17368"/>
        <dbReference type="ChEBI" id="CHEBI:17596"/>
        <dbReference type="ChEBI" id="CHEBI:43474"/>
        <dbReference type="ChEBI" id="CHEBI:57720"/>
        <dbReference type="EC" id="2.4.2.1"/>
    </reaction>
    <physiologicalReaction direction="left-to-right" evidence="1">
        <dbReference type="Rhea" id="RHEA:27647"/>
    </physiologicalReaction>
</comment>
<comment type="similarity">
    <text evidence="2">Belongs to the purine nucleoside phosphorylase YfiH/LACC1 family.</text>
</comment>
<dbReference type="AlphaFoldDB" id="A0A6G5QNS4"/>
<dbReference type="InterPro" id="IPR011324">
    <property type="entry name" value="Cytotoxic_necrot_fac-like_cat"/>
</dbReference>
<reference evidence="10 11" key="1">
    <citation type="submission" date="2016-07" db="EMBL/GenBank/DDBJ databases">
        <title>Comparative genomics of the Campylobacter concisus group.</title>
        <authorList>
            <person name="Miller W.G."/>
            <person name="Yee E."/>
            <person name="Chapman M.H."/>
            <person name="Huynh S."/>
            <person name="Bono J.L."/>
            <person name="On S.L.W."/>
            <person name="StLeger J."/>
            <person name="Foster G."/>
            <person name="Parker C.T."/>
        </authorList>
    </citation>
    <scope>NUCLEOTIDE SEQUENCE [LARGE SCALE GENOMIC DNA]</scope>
    <source>
        <strain evidence="10 11">ATCC 33238</strain>
    </source>
</reference>
<comment type="catalytic activity">
    <reaction evidence="7">
        <text>adenosine + H2O + H(+) = inosine + NH4(+)</text>
        <dbReference type="Rhea" id="RHEA:24408"/>
        <dbReference type="ChEBI" id="CHEBI:15377"/>
        <dbReference type="ChEBI" id="CHEBI:15378"/>
        <dbReference type="ChEBI" id="CHEBI:16335"/>
        <dbReference type="ChEBI" id="CHEBI:17596"/>
        <dbReference type="ChEBI" id="CHEBI:28938"/>
        <dbReference type="EC" id="3.5.4.4"/>
    </reaction>
    <physiologicalReaction direction="left-to-right" evidence="7">
        <dbReference type="Rhea" id="RHEA:24409"/>
    </physiologicalReaction>
</comment>
<comment type="catalytic activity">
    <reaction evidence="8">
        <text>adenosine + phosphate = alpha-D-ribose 1-phosphate + adenine</text>
        <dbReference type="Rhea" id="RHEA:27642"/>
        <dbReference type="ChEBI" id="CHEBI:16335"/>
        <dbReference type="ChEBI" id="CHEBI:16708"/>
        <dbReference type="ChEBI" id="CHEBI:43474"/>
        <dbReference type="ChEBI" id="CHEBI:57720"/>
        <dbReference type="EC" id="2.4.2.1"/>
    </reaction>
    <physiologicalReaction direction="left-to-right" evidence="8">
        <dbReference type="Rhea" id="RHEA:27643"/>
    </physiologicalReaction>
</comment>
<sequence length="236" mass="26055">MKREILDVVFENERFTAGFTTRFGGVSEAAYEGLNLGDHVGDRAWSVAKNREILANRLGISVQNLKFMRQIHSDVVFALSNLNEPVPECDAIVSNLRGAALCVLVADCSPVLLIDERRGVAAAAHAGRAGVMKRICTKAVHEMARGYGCKMSDIRAFVGPNIKSGCYEIGELDVGEFARYKADGRFDMDAALRDEFAALGVRDARFSKICAHCDERYFSYRRDGITGRFCGFVLIK</sequence>
<dbReference type="EMBL" id="CP012543">
    <property type="protein sequence ID" value="QCD47403.1"/>
    <property type="molecule type" value="Genomic_DNA"/>
</dbReference>
<evidence type="ECO:0000256" key="4">
    <source>
        <dbReference type="ARBA" id="ARBA00022723"/>
    </source>
</evidence>
<evidence type="ECO:0000256" key="7">
    <source>
        <dbReference type="ARBA" id="ARBA00047989"/>
    </source>
</evidence>
<evidence type="ECO:0000313" key="10">
    <source>
        <dbReference type="EMBL" id="QCD47403.1"/>
    </source>
</evidence>
<dbReference type="GO" id="GO:0017061">
    <property type="term" value="F:S-methyl-5-thioadenosine phosphorylase activity"/>
    <property type="evidence" value="ECO:0007669"/>
    <property type="project" value="UniProtKB-EC"/>
</dbReference>
<dbReference type="SUPFAM" id="SSF64438">
    <property type="entry name" value="CNF1/YfiH-like putative cysteine hydrolases"/>
    <property type="match status" value="1"/>
</dbReference>
<dbReference type="Pfam" id="PF02578">
    <property type="entry name" value="Cu-oxidase_4"/>
    <property type="match status" value="1"/>
</dbReference>
<evidence type="ECO:0000256" key="1">
    <source>
        <dbReference type="ARBA" id="ARBA00000553"/>
    </source>
</evidence>
<evidence type="ECO:0000256" key="9">
    <source>
        <dbReference type="ARBA" id="ARBA00049893"/>
    </source>
</evidence>
<comment type="catalytic activity">
    <reaction evidence="9">
        <text>S-methyl-5'-thioadenosine + phosphate = 5-(methylsulfanyl)-alpha-D-ribose 1-phosphate + adenine</text>
        <dbReference type="Rhea" id="RHEA:11852"/>
        <dbReference type="ChEBI" id="CHEBI:16708"/>
        <dbReference type="ChEBI" id="CHEBI:17509"/>
        <dbReference type="ChEBI" id="CHEBI:43474"/>
        <dbReference type="ChEBI" id="CHEBI:58533"/>
        <dbReference type="EC" id="2.4.2.28"/>
    </reaction>
    <physiologicalReaction direction="left-to-right" evidence="9">
        <dbReference type="Rhea" id="RHEA:11853"/>
    </physiologicalReaction>
</comment>
<dbReference type="GO" id="GO:0016787">
    <property type="term" value="F:hydrolase activity"/>
    <property type="evidence" value="ECO:0007669"/>
    <property type="project" value="UniProtKB-KW"/>
</dbReference>
<protein>
    <submittedName>
        <fullName evidence="10">Multi-copper polyphenol oxidoreductase laccase</fullName>
    </submittedName>
</protein>
<accession>A0A6G5QNS4</accession>
<keyword evidence="6" id="KW-0862">Zinc</keyword>
<evidence type="ECO:0000256" key="5">
    <source>
        <dbReference type="ARBA" id="ARBA00022801"/>
    </source>
</evidence>
<evidence type="ECO:0000313" key="11">
    <source>
        <dbReference type="Proteomes" id="UP000502377"/>
    </source>
</evidence>
<dbReference type="KEGG" id="crx:CRECT_1777"/>
<evidence type="ECO:0000256" key="3">
    <source>
        <dbReference type="ARBA" id="ARBA00022679"/>
    </source>
</evidence>
<keyword evidence="5" id="KW-0378">Hydrolase</keyword>
<name>A0A6G5QNS4_CAMRE</name>
<dbReference type="CDD" id="cd16833">
    <property type="entry name" value="YfiH"/>
    <property type="match status" value="1"/>
</dbReference>
<organism evidence="10 11">
    <name type="scientific">Campylobacter rectus</name>
    <name type="common">Wolinella recta</name>
    <dbReference type="NCBI Taxonomy" id="203"/>
    <lineage>
        <taxon>Bacteria</taxon>
        <taxon>Pseudomonadati</taxon>
        <taxon>Campylobacterota</taxon>
        <taxon>Epsilonproteobacteria</taxon>
        <taxon>Campylobacterales</taxon>
        <taxon>Campylobacteraceae</taxon>
        <taxon>Campylobacter</taxon>
    </lineage>
</organism>
<dbReference type="InterPro" id="IPR003730">
    <property type="entry name" value="Cu_polyphenol_OxRdtase"/>
</dbReference>
<evidence type="ECO:0000256" key="8">
    <source>
        <dbReference type="ARBA" id="ARBA00048968"/>
    </source>
</evidence>
<dbReference type="PANTHER" id="PTHR30616:SF2">
    <property type="entry name" value="PURINE NUCLEOSIDE PHOSPHORYLASE LACC1"/>
    <property type="match status" value="1"/>
</dbReference>
<dbReference type="GO" id="GO:0005507">
    <property type="term" value="F:copper ion binding"/>
    <property type="evidence" value="ECO:0007669"/>
    <property type="project" value="TreeGrafter"/>
</dbReference>
<dbReference type="InterPro" id="IPR038371">
    <property type="entry name" value="Cu_polyphenol_OxRdtase_sf"/>
</dbReference>
<keyword evidence="3" id="KW-0808">Transferase</keyword>
<dbReference type="Gene3D" id="3.60.140.10">
    <property type="entry name" value="CNF1/YfiH-like putative cysteine hydrolases"/>
    <property type="match status" value="1"/>
</dbReference>
<evidence type="ECO:0000256" key="6">
    <source>
        <dbReference type="ARBA" id="ARBA00022833"/>
    </source>
</evidence>
<proteinExistence type="inferred from homology"/>
<gene>
    <name evidence="10" type="ORF">CRECT_1777</name>
</gene>